<dbReference type="InterPro" id="IPR013249">
    <property type="entry name" value="RNA_pol_sigma70_r4_t2"/>
</dbReference>
<feature type="domain" description="RNA polymerase sigma-70 region 2" evidence="7">
    <location>
        <begin position="25"/>
        <end position="75"/>
    </location>
</feature>
<dbReference type="InterPro" id="IPR014284">
    <property type="entry name" value="RNA_pol_sigma-70_dom"/>
</dbReference>
<evidence type="ECO:0000256" key="5">
    <source>
        <dbReference type="ARBA" id="ARBA00023163"/>
    </source>
</evidence>
<dbReference type="InterPro" id="IPR013324">
    <property type="entry name" value="RNA_pol_sigma_r3/r4-like"/>
</dbReference>
<sequence length="175" mass="20603">MTDDLITSLYKEKAVIIKKYLIKNGCSLLDAEDIVQGTFVKAIQYMVELHEKNLSAWLFKVALHAYYDLCRKNNRFPSCSLEDQNQFFTGLADELDGEKLLLSKEKAEEITQVVNMLNPNQRNLLLLKYEMELSYKEIAELTDMDEKTIKTYLYRARLAFKKKWEETNNEKIKDR</sequence>
<keyword evidence="4 6" id="KW-0238">DNA-binding</keyword>
<comment type="similarity">
    <text evidence="1 6">Belongs to the sigma-70 factor family. ECF subfamily.</text>
</comment>
<evidence type="ECO:0000256" key="3">
    <source>
        <dbReference type="ARBA" id="ARBA00023082"/>
    </source>
</evidence>
<dbReference type="SUPFAM" id="SSF88659">
    <property type="entry name" value="Sigma3 and sigma4 domains of RNA polymerase sigma factors"/>
    <property type="match status" value="1"/>
</dbReference>
<gene>
    <name evidence="9" type="ORF">AEA09_17135</name>
</gene>
<dbReference type="InterPro" id="IPR000838">
    <property type="entry name" value="RNA_pol_sigma70_ECF_CS"/>
</dbReference>
<accession>A0ABR5JWD6</accession>
<dbReference type="PANTHER" id="PTHR43133:SF8">
    <property type="entry name" value="RNA POLYMERASE SIGMA FACTOR HI_1459-RELATED"/>
    <property type="match status" value="1"/>
</dbReference>
<keyword evidence="3 6" id="KW-0731">Sigma factor</keyword>
<dbReference type="CDD" id="cd06171">
    <property type="entry name" value="Sigma70_r4"/>
    <property type="match status" value="1"/>
</dbReference>
<keyword evidence="2 6" id="KW-0805">Transcription regulation</keyword>
<comment type="caution">
    <text evidence="9">The sequence shown here is derived from an EMBL/GenBank/DDBJ whole genome shotgun (WGS) entry which is preliminary data.</text>
</comment>
<evidence type="ECO:0000256" key="4">
    <source>
        <dbReference type="ARBA" id="ARBA00023125"/>
    </source>
</evidence>
<dbReference type="EMBL" id="LGRV01000007">
    <property type="protein sequence ID" value="KOS66471.1"/>
    <property type="molecule type" value="Genomic_DNA"/>
</dbReference>
<evidence type="ECO:0000256" key="6">
    <source>
        <dbReference type="RuleBase" id="RU000716"/>
    </source>
</evidence>
<dbReference type="Pfam" id="PF04542">
    <property type="entry name" value="Sigma70_r2"/>
    <property type="match status" value="1"/>
</dbReference>
<evidence type="ECO:0000256" key="1">
    <source>
        <dbReference type="ARBA" id="ARBA00010641"/>
    </source>
</evidence>
<dbReference type="InterPro" id="IPR013325">
    <property type="entry name" value="RNA_pol_sigma_r2"/>
</dbReference>
<dbReference type="PANTHER" id="PTHR43133">
    <property type="entry name" value="RNA POLYMERASE ECF-TYPE SIGMA FACTO"/>
    <property type="match status" value="1"/>
</dbReference>
<evidence type="ECO:0000313" key="9">
    <source>
        <dbReference type="EMBL" id="KOS66471.1"/>
    </source>
</evidence>
<dbReference type="Proteomes" id="UP000050668">
    <property type="component" value="Unassembled WGS sequence"/>
</dbReference>
<proteinExistence type="inferred from homology"/>
<dbReference type="PROSITE" id="PS01063">
    <property type="entry name" value="SIGMA70_ECF"/>
    <property type="match status" value="1"/>
</dbReference>
<evidence type="ECO:0000313" key="10">
    <source>
        <dbReference type="Proteomes" id="UP000050668"/>
    </source>
</evidence>
<dbReference type="InterPro" id="IPR036388">
    <property type="entry name" value="WH-like_DNA-bd_sf"/>
</dbReference>
<dbReference type="RefSeq" id="WP_053585165.1">
    <property type="nucleotide sequence ID" value="NZ_LGRV01000007.1"/>
</dbReference>
<evidence type="ECO:0000259" key="8">
    <source>
        <dbReference type="Pfam" id="PF08281"/>
    </source>
</evidence>
<keyword evidence="10" id="KW-1185">Reference proteome</keyword>
<name>A0ABR5JWD6_9BACI</name>
<reference evidence="10" key="1">
    <citation type="submission" date="2015-07" db="EMBL/GenBank/DDBJ databases">
        <title>Fjat-14205 dsm 2895.</title>
        <authorList>
            <person name="Liu B."/>
            <person name="Wang J."/>
            <person name="Zhu Y."/>
            <person name="Liu G."/>
            <person name="Chen Q."/>
            <person name="Chen Z."/>
            <person name="Lan J."/>
            <person name="Che J."/>
            <person name="Ge C."/>
            <person name="Shi H."/>
            <person name="Pan Z."/>
            <person name="Liu X."/>
        </authorList>
    </citation>
    <scope>NUCLEOTIDE SEQUENCE [LARGE SCALE GENOMIC DNA]</scope>
    <source>
        <strain evidence="10">DSM 25560</strain>
    </source>
</reference>
<dbReference type="SUPFAM" id="SSF88946">
    <property type="entry name" value="Sigma2 domain of RNA polymerase sigma factors"/>
    <property type="match status" value="1"/>
</dbReference>
<dbReference type="Gene3D" id="1.10.10.10">
    <property type="entry name" value="Winged helix-like DNA-binding domain superfamily/Winged helix DNA-binding domain"/>
    <property type="match status" value="1"/>
</dbReference>
<organism evidence="9 10">
    <name type="scientific">Lysinibacillus contaminans</name>
    <dbReference type="NCBI Taxonomy" id="1293441"/>
    <lineage>
        <taxon>Bacteria</taxon>
        <taxon>Bacillati</taxon>
        <taxon>Bacillota</taxon>
        <taxon>Bacilli</taxon>
        <taxon>Bacillales</taxon>
        <taxon>Bacillaceae</taxon>
        <taxon>Lysinibacillus</taxon>
    </lineage>
</organism>
<evidence type="ECO:0000259" key="7">
    <source>
        <dbReference type="Pfam" id="PF04542"/>
    </source>
</evidence>
<keyword evidence="5 6" id="KW-0804">Transcription</keyword>
<dbReference type="InterPro" id="IPR007627">
    <property type="entry name" value="RNA_pol_sigma70_r2"/>
</dbReference>
<dbReference type="Gene3D" id="1.10.1740.10">
    <property type="match status" value="1"/>
</dbReference>
<dbReference type="NCBIfam" id="TIGR02937">
    <property type="entry name" value="sigma70-ECF"/>
    <property type="match status" value="1"/>
</dbReference>
<dbReference type="Pfam" id="PF08281">
    <property type="entry name" value="Sigma70_r4_2"/>
    <property type="match status" value="1"/>
</dbReference>
<dbReference type="InterPro" id="IPR039425">
    <property type="entry name" value="RNA_pol_sigma-70-like"/>
</dbReference>
<feature type="domain" description="RNA polymerase sigma factor 70 region 4 type 2" evidence="8">
    <location>
        <begin position="108"/>
        <end position="158"/>
    </location>
</feature>
<protein>
    <recommendedName>
        <fullName evidence="6">RNA polymerase sigma factor</fullName>
    </recommendedName>
</protein>
<evidence type="ECO:0000256" key="2">
    <source>
        <dbReference type="ARBA" id="ARBA00023015"/>
    </source>
</evidence>